<feature type="transmembrane region" description="Helical" evidence="7">
    <location>
        <begin position="390"/>
        <end position="412"/>
    </location>
</feature>
<keyword evidence="2" id="KW-0813">Transport</keyword>
<feature type="transmembrane region" description="Helical" evidence="7">
    <location>
        <begin position="348"/>
        <end position="378"/>
    </location>
</feature>
<dbReference type="AlphaFoldDB" id="A0A377FWW8"/>
<evidence type="ECO:0000313" key="9">
    <source>
        <dbReference type="EMBL" id="STO09064.1"/>
    </source>
</evidence>
<dbReference type="PANTHER" id="PTHR23501">
    <property type="entry name" value="MAJOR FACILITATOR SUPERFAMILY"/>
    <property type="match status" value="1"/>
</dbReference>
<dbReference type="Proteomes" id="UP000254060">
    <property type="component" value="Unassembled WGS sequence"/>
</dbReference>
<keyword evidence="6 7" id="KW-0472">Membrane</keyword>
<accession>A0A377FWW8</accession>
<evidence type="ECO:0000256" key="7">
    <source>
        <dbReference type="SAM" id="Phobius"/>
    </source>
</evidence>
<dbReference type="EMBL" id="UGGP01000001">
    <property type="protein sequence ID" value="STO09064.1"/>
    <property type="molecule type" value="Genomic_DNA"/>
</dbReference>
<proteinExistence type="predicted"/>
<dbReference type="OrthoDB" id="9816041at2"/>
<evidence type="ECO:0000256" key="4">
    <source>
        <dbReference type="ARBA" id="ARBA00022692"/>
    </source>
</evidence>
<sequence length="486" mass="51774">MRKNVTIALLLATFLAAIEGTVVSVATPVIASDLNGAALVSWVFASYLLFTAVSTPIYGKVADLFGRKRVLLFGIGLFTVASLLCGLAGSMEQLIIFRALQGLGAGAVLPISMTIIGDLYKYEERGKIQGILSAVWGVSGVLGPVIGGFLVETLSWRYVFLLNVPFALLSFLMIVVFYKEKVTETTERIDVKGALLFAGGTSAFLYALITFSETNVWTVPVIVSGIASVGLLTSFFMSERRAATPLLPLDLLKQPIIASINGAVFFAAWVLVSMSAYIPIWAQAVLGKSATEAGFMLMPLSVAWTFTSIIGGRTLGAASPRRRAVTGMSLLLVGTIILTFLTQSSPDVFIYLAVAIIGVGFGLSQQMFIVVLQTVVSYRQRGTATAANSFLSTVGQTLGVAIFGAIFNFIVLSGFRNDEMLRGASLESFFNRTTSAALDETVRLQGEQLIATGLNTVFVGAALAAFIALLIALRLPARPPEPSRDN</sequence>
<feature type="transmembrane region" description="Helical" evidence="7">
    <location>
        <begin position="449"/>
        <end position="473"/>
    </location>
</feature>
<dbReference type="STRING" id="1397694.GCA_000702585_02945"/>
<dbReference type="CDD" id="cd17502">
    <property type="entry name" value="MFS_Azr1_MDR_like"/>
    <property type="match status" value="1"/>
</dbReference>
<feature type="domain" description="Major facilitator superfamily (MFS) profile" evidence="8">
    <location>
        <begin position="5"/>
        <end position="480"/>
    </location>
</feature>
<feature type="transmembrane region" description="Helical" evidence="7">
    <location>
        <begin position="128"/>
        <end position="150"/>
    </location>
</feature>
<gene>
    <name evidence="9" type="primary">bmr3</name>
    <name evidence="9" type="ORF">NCTC13163_02459</name>
</gene>
<evidence type="ECO:0000256" key="2">
    <source>
        <dbReference type="ARBA" id="ARBA00022448"/>
    </source>
</evidence>
<keyword evidence="3" id="KW-1003">Cell membrane</keyword>
<feature type="transmembrane region" description="Helical" evidence="7">
    <location>
        <begin position="95"/>
        <end position="116"/>
    </location>
</feature>
<dbReference type="Pfam" id="PF07690">
    <property type="entry name" value="MFS_1"/>
    <property type="match status" value="1"/>
</dbReference>
<name>A0A377FWW8_9BACL</name>
<dbReference type="InterPro" id="IPR036259">
    <property type="entry name" value="MFS_trans_sf"/>
</dbReference>
<feature type="transmembrane region" description="Helical" evidence="7">
    <location>
        <begin position="156"/>
        <end position="177"/>
    </location>
</feature>
<dbReference type="InterPro" id="IPR020846">
    <property type="entry name" value="MFS_dom"/>
</dbReference>
<evidence type="ECO:0000256" key="6">
    <source>
        <dbReference type="ARBA" id="ARBA00023136"/>
    </source>
</evidence>
<dbReference type="PANTHER" id="PTHR23501:SF191">
    <property type="entry name" value="VACUOLAR BASIC AMINO ACID TRANSPORTER 4"/>
    <property type="match status" value="1"/>
</dbReference>
<feature type="transmembrane region" description="Helical" evidence="7">
    <location>
        <begin position="189"/>
        <end position="211"/>
    </location>
</feature>
<evidence type="ECO:0000259" key="8">
    <source>
        <dbReference type="PROSITE" id="PS50850"/>
    </source>
</evidence>
<feature type="transmembrane region" description="Helical" evidence="7">
    <location>
        <begin position="324"/>
        <end position="342"/>
    </location>
</feature>
<dbReference type="PRINTS" id="PR01036">
    <property type="entry name" value="TCRTETB"/>
</dbReference>
<protein>
    <submittedName>
        <fullName evidence="9">Multidrug-efflux transporter 3</fullName>
    </submittedName>
</protein>
<feature type="transmembrane region" description="Helical" evidence="7">
    <location>
        <begin position="36"/>
        <end position="58"/>
    </location>
</feature>
<dbReference type="GO" id="GO:0005886">
    <property type="term" value="C:plasma membrane"/>
    <property type="evidence" value="ECO:0007669"/>
    <property type="project" value="UniProtKB-SubCell"/>
</dbReference>
<dbReference type="Gene3D" id="1.20.1250.20">
    <property type="entry name" value="MFS general substrate transporter like domains"/>
    <property type="match status" value="1"/>
</dbReference>
<feature type="transmembrane region" description="Helical" evidence="7">
    <location>
        <begin position="293"/>
        <end position="312"/>
    </location>
</feature>
<dbReference type="PROSITE" id="PS50850">
    <property type="entry name" value="MFS"/>
    <property type="match status" value="1"/>
</dbReference>
<keyword evidence="4 7" id="KW-0812">Transmembrane</keyword>
<feature type="transmembrane region" description="Helical" evidence="7">
    <location>
        <begin position="70"/>
        <end position="89"/>
    </location>
</feature>
<dbReference type="RefSeq" id="WP_029335964.1">
    <property type="nucleotide sequence ID" value="NZ_UGGP01000001.1"/>
</dbReference>
<feature type="transmembrane region" description="Helical" evidence="7">
    <location>
        <begin position="258"/>
        <end position="281"/>
    </location>
</feature>
<dbReference type="GO" id="GO:0022857">
    <property type="term" value="F:transmembrane transporter activity"/>
    <property type="evidence" value="ECO:0007669"/>
    <property type="project" value="InterPro"/>
</dbReference>
<evidence type="ECO:0000256" key="3">
    <source>
        <dbReference type="ARBA" id="ARBA00022475"/>
    </source>
</evidence>
<reference evidence="9 10" key="1">
    <citation type="submission" date="2018-06" db="EMBL/GenBank/DDBJ databases">
        <authorList>
            <consortium name="Pathogen Informatics"/>
            <person name="Doyle S."/>
        </authorList>
    </citation>
    <scope>NUCLEOTIDE SEQUENCE [LARGE SCALE GENOMIC DNA]</scope>
    <source>
        <strain evidence="9 10">NCTC13163</strain>
    </source>
</reference>
<dbReference type="InterPro" id="IPR011701">
    <property type="entry name" value="MFS"/>
</dbReference>
<evidence type="ECO:0000313" key="10">
    <source>
        <dbReference type="Proteomes" id="UP000254060"/>
    </source>
</evidence>
<evidence type="ECO:0000256" key="1">
    <source>
        <dbReference type="ARBA" id="ARBA00004651"/>
    </source>
</evidence>
<evidence type="ECO:0000256" key="5">
    <source>
        <dbReference type="ARBA" id="ARBA00022989"/>
    </source>
</evidence>
<feature type="transmembrane region" description="Helical" evidence="7">
    <location>
        <begin position="217"/>
        <end position="237"/>
    </location>
</feature>
<dbReference type="Gene3D" id="1.20.1720.10">
    <property type="entry name" value="Multidrug resistance protein D"/>
    <property type="match status" value="1"/>
</dbReference>
<organism evidence="9 10">
    <name type="scientific">Exiguobacterium aurantiacum</name>
    <dbReference type="NCBI Taxonomy" id="33987"/>
    <lineage>
        <taxon>Bacteria</taxon>
        <taxon>Bacillati</taxon>
        <taxon>Bacillota</taxon>
        <taxon>Bacilli</taxon>
        <taxon>Bacillales</taxon>
        <taxon>Bacillales Family XII. Incertae Sedis</taxon>
        <taxon>Exiguobacterium</taxon>
    </lineage>
</organism>
<comment type="subcellular location">
    <subcellularLocation>
        <location evidence="1">Cell membrane</location>
        <topology evidence="1">Multi-pass membrane protein</topology>
    </subcellularLocation>
</comment>
<dbReference type="FunFam" id="1.20.1720.10:FF:000004">
    <property type="entry name" value="EmrB/QacA family drug resistance transporter"/>
    <property type="match status" value="1"/>
</dbReference>
<dbReference type="SUPFAM" id="SSF103473">
    <property type="entry name" value="MFS general substrate transporter"/>
    <property type="match status" value="1"/>
</dbReference>
<keyword evidence="5 7" id="KW-1133">Transmembrane helix</keyword>